<evidence type="ECO:0000313" key="2">
    <source>
        <dbReference type="Proteomes" id="UP001138540"/>
    </source>
</evidence>
<organism evidence="1 2">
    <name type="scientific">Sphingobium lignivorans</name>
    <dbReference type="NCBI Taxonomy" id="2735886"/>
    <lineage>
        <taxon>Bacteria</taxon>
        <taxon>Pseudomonadati</taxon>
        <taxon>Pseudomonadota</taxon>
        <taxon>Alphaproteobacteria</taxon>
        <taxon>Sphingomonadales</taxon>
        <taxon>Sphingomonadaceae</taxon>
        <taxon>Sphingobium</taxon>
    </lineage>
</organism>
<protein>
    <submittedName>
        <fullName evidence="1">Uncharacterized protein</fullName>
    </submittedName>
</protein>
<dbReference type="RefSeq" id="WP_014077493.1">
    <property type="nucleotide sequence ID" value="NZ_JACHKA010000001.1"/>
</dbReference>
<accession>A0ABR6NIR5</accession>
<sequence>MDPLWDRTYLQRQIDKSRELAHAALHPDVKAIYLSYVQHYETLLTTLSKRGAQPAQV</sequence>
<gene>
    <name evidence="1" type="ORF">HNP60_003143</name>
</gene>
<dbReference type="Proteomes" id="UP001138540">
    <property type="component" value="Unassembled WGS sequence"/>
</dbReference>
<keyword evidence="2" id="KW-1185">Reference proteome</keyword>
<name>A0ABR6NIR5_9SPHN</name>
<dbReference type="EMBL" id="JACHKA010000001">
    <property type="protein sequence ID" value="MBB5987169.1"/>
    <property type="molecule type" value="Genomic_DNA"/>
</dbReference>
<proteinExistence type="predicted"/>
<comment type="caution">
    <text evidence="1">The sequence shown here is derived from an EMBL/GenBank/DDBJ whole genome shotgun (WGS) entry which is preliminary data.</text>
</comment>
<reference evidence="1 2" key="1">
    <citation type="submission" date="2020-08" db="EMBL/GenBank/DDBJ databases">
        <title>Exploring microbial biodiversity for novel pathways involved in the catabolism of aromatic compounds derived from lignin.</title>
        <authorList>
            <person name="Elkins J."/>
        </authorList>
    </citation>
    <scope>NUCLEOTIDE SEQUENCE [LARGE SCALE GENOMIC DNA]</scope>
    <source>
        <strain evidence="1 2">B1D3A</strain>
    </source>
</reference>
<evidence type="ECO:0000313" key="1">
    <source>
        <dbReference type="EMBL" id="MBB5987169.1"/>
    </source>
</evidence>